<organism evidence="2 3">
    <name type="scientific">Falsiruegeria litorea R37</name>
    <dbReference type="NCBI Taxonomy" id="1200284"/>
    <lineage>
        <taxon>Bacteria</taxon>
        <taxon>Pseudomonadati</taxon>
        <taxon>Pseudomonadota</taxon>
        <taxon>Alphaproteobacteria</taxon>
        <taxon>Rhodobacterales</taxon>
        <taxon>Roseobacteraceae</taxon>
        <taxon>Falsiruegeria</taxon>
    </lineage>
</organism>
<evidence type="ECO:0000313" key="2">
    <source>
        <dbReference type="EMBL" id="SLN29407.1"/>
    </source>
</evidence>
<proteinExistence type="predicted"/>
<reference evidence="2 3" key="1">
    <citation type="submission" date="2017-03" db="EMBL/GenBank/DDBJ databases">
        <authorList>
            <person name="Afonso C.L."/>
            <person name="Miller P.J."/>
            <person name="Scott M.A."/>
            <person name="Spackman E."/>
            <person name="Goraichik I."/>
            <person name="Dimitrov K.M."/>
            <person name="Suarez D.L."/>
            <person name="Swayne D.E."/>
        </authorList>
    </citation>
    <scope>NUCLEOTIDE SEQUENCE [LARGE SCALE GENOMIC DNA]</scope>
    <source>
        <strain evidence="2 3">CECT 7639</strain>
    </source>
</reference>
<keyword evidence="3" id="KW-1185">Reference proteome</keyword>
<feature type="signal peptide" evidence="1">
    <location>
        <begin position="1"/>
        <end position="24"/>
    </location>
</feature>
<dbReference type="RefSeq" id="WP_085796276.1">
    <property type="nucleotide sequence ID" value="NZ_FWFO01000001.1"/>
</dbReference>
<evidence type="ECO:0000256" key="1">
    <source>
        <dbReference type="SAM" id="SignalP"/>
    </source>
</evidence>
<protein>
    <submittedName>
        <fullName evidence="2">Uncharacterized protein</fullName>
    </submittedName>
</protein>
<dbReference type="OrthoDB" id="7659053at2"/>
<feature type="chain" id="PRO_5013232419" evidence="1">
    <location>
        <begin position="25"/>
        <end position="105"/>
    </location>
</feature>
<dbReference type="AlphaFoldDB" id="A0A1Y5RZP3"/>
<keyword evidence="1" id="KW-0732">Signal</keyword>
<evidence type="ECO:0000313" key="3">
    <source>
        <dbReference type="Proteomes" id="UP000193077"/>
    </source>
</evidence>
<sequence>MKYFLTALLCAGTMTIAAPSASFAANGVIKRACVASDRAAATPARCGCIQRVANDALSRKDRRTVAKWFADPHQAQELKMSQTASDDALWERYQAFGQLVQAICK</sequence>
<accession>A0A1Y5RZP3</accession>
<name>A0A1Y5RZP3_9RHOB</name>
<dbReference type="EMBL" id="FWFO01000001">
    <property type="protein sequence ID" value="SLN29407.1"/>
    <property type="molecule type" value="Genomic_DNA"/>
</dbReference>
<gene>
    <name evidence="2" type="ORF">TRL7639_01190</name>
</gene>
<dbReference type="Proteomes" id="UP000193077">
    <property type="component" value="Unassembled WGS sequence"/>
</dbReference>